<dbReference type="SUPFAM" id="SSF56300">
    <property type="entry name" value="Metallo-dependent phosphatases"/>
    <property type="match status" value="1"/>
</dbReference>
<gene>
    <name evidence="2" type="ORF">A7C99_4899</name>
</gene>
<dbReference type="AlphaFoldDB" id="A0A178EVX0"/>
<comment type="caution">
    <text evidence="2">The sequence shown here is derived from an EMBL/GenBank/DDBJ whole genome shotgun (WGS) entry which is preliminary data.</text>
</comment>
<dbReference type="PANTHER" id="PTHR12905:SF18">
    <property type="entry name" value="ESTER HYDROLASE, PUTATIVE (AFU_ORTHOLOGUE AFUA_4G03130)-RELATED"/>
    <property type="match status" value="1"/>
</dbReference>
<evidence type="ECO:0000259" key="1">
    <source>
        <dbReference type="Pfam" id="PF00149"/>
    </source>
</evidence>
<dbReference type="InterPro" id="IPR051693">
    <property type="entry name" value="UPF0046_metallophosphoest"/>
</dbReference>
<dbReference type="EMBL" id="LHPM01000017">
    <property type="protein sequence ID" value="OAL64241.1"/>
    <property type="molecule type" value="Genomic_DNA"/>
</dbReference>
<accession>A0A178EVX0</accession>
<sequence>MKLAPWMADEQALEAAGDAFLRGGWGLRGLVLAAERLVEAQITLSRRTSDALHQKQARKRMPPWDAPSAGTQLLASPLICVLRPVYGLLSALRAPPYTRSPTQRAVRVVCLSDTHSQHRSVDEIPDGDLLIHAGDLTDLGTPEQIQEAADWLKSLPHRYKVVVAGNHDGWLDAGVRGRIAELNGIDESAVDDTRIDWEGICYLQNSSVTLEFGSRTLTVHGIPQIPQLEPHVTIHAFQYPPYHVGLPWPTAPPAETDILVSHSPPLHHGDLFPNSIGCAHLLEAAWRVKPALYVFGHTHAGRGVERAYYDDAQRAWEMMLHRRREGGMLWARGERGWSWWLFRRWSVVRDLVSVCWAWRDAVRVVFGSLVSVIWTRVWGGERPLGREGWMVNPACMDVRGQRIVAGPIVVDL</sequence>
<protein>
    <recommendedName>
        <fullName evidence="1">Calcineurin-like phosphoesterase domain-containing protein</fullName>
    </recommendedName>
</protein>
<organism evidence="2 3">
    <name type="scientific">Trichophyton rubrum</name>
    <name type="common">Athlete's foot fungus</name>
    <name type="synonym">Epidermophyton rubrum</name>
    <dbReference type="NCBI Taxonomy" id="5551"/>
    <lineage>
        <taxon>Eukaryota</taxon>
        <taxon>Fungi</taxon>
        <taxon>Dikarya</taxon>
        <taxon>Ascomycota</taxon>
        <taxon>Pezizomycotina</taxon>
        <taxon>Eurotiomycetes</taxon>
        <taxon>Eurotiomycetidae</taxon>
        <taxon>Onygenales</taxon>
        <taxon>Arthrodermataceae</taxon>
        <taxon>Trichophyton</taxon>
    </lineage>
</organism>
<dbReference type="Proteomes" id="UP000243015">
    <property type="component" value="Unassembled WGS sequence"/>
</dbReference>
<dbReference type="Gene3D" id="3.60.21.10">
    <property type="match status" value="1"/>
</dbReference>
<dbReference type="PANTHER" id="PTHR12905">
    <property type="entry name" value="METALLOPHOSPHOESTERASE"/>
    <property type="match status" value="1"/>
</dbReference>
<feature type="domain" description="Calcineurin-like phosphoesterase" evidence="1">
    <location>
        <begin position="107"/>
        <end position="300"/>
    </location>
</feature>
<dbReference type="InterPro" id="IPR004843">
    <property type="entry name" value="Calcineurin-like_PHP"/>
</dbReference>
<dbReference type="VEuPathDB" id="FungiDB:TERG_05463"/>
<dbReference type="Pfam" id="PF00149">
    <property type="entry name" value="Metallophos"/>
    <property type="match status" value="1"/>
</dbReference>
<dbReference type="InterPro" id="IPR029052">
    <property type="entry name" value="Metallo-depent_PP-like"/>
</dbReference>
<evidence type="ECO:0000313" key="2">
    <source>
        <dbReference type="EMBL" id="OAL64241.1"/>
    </source>
</evidence>
<dbReference type="CDD" id="cd07379">
    <property type="entry name" value="MPP_239FB"/>
    <property type="match status" value="1"/>
</dbReference>
<name>A0A178EVX0_TRIRU</name>
<evidence type="ECO:0000313" key="3">
    <source>
        <dbReference type="Proteomes" id="UP000243015"/>
    </source>
</evidence>
<proteinExistence type="predicted"/>
<reference evidence="2 3" key="1">
    <citation type="submission" date="2016-05" db="EMBL/GenBank/DDBJ databases">
        <title>Genome sequencing of Trichophyton rubrum CMCC(F)T1i isolated from hair.</title>
        <authorList>
            <person name="Zhan P."/>
            <person name="Tao Y."/>
            <person name="Liu W."/>
        </authorList>
    </citation>
    <scope>NUCLEOTIDE SEQUENCE [LARGE SCALE GENOMIC DNA]</scope>
    <source>
        <strain evidence="3">CMCC(F)T1i</strain>
    </source>
</reference>
<dbReference type="GO" id="GO:0016787">
    <property type="term" value="F:hydrolase activity"/>
    <property type="evidence" value="ECO:0007669"/>
    <property type="project" value="InterPro"/>
</dbReference>